<dbReference type="InterPro" id="IPR011032">
    <property type="entry name" value="GroES-like_sf"/>
</dbReference>
<dbReference type="GO" id="GO:0016491">
    <property type="term" value="F:oxidoreductase activity"/>
    <property type="evidence" value="ECO:0007669"/>
    <property type="project" value="UniProtKB-KW"/>
</dbReference>
<dbReference type="SMART" id="SM00829">
    <property type="entry name" value="PKS_ER"/>
    <property type="match status" value="1"/>
</dbReference>
<dbReference type="Gene3D" id="3.40.50.720">
    <property type="entry name" value="NAD(P)-binding Rossmann-like Domain"/>
    <property type="match status" value="1"/>
</dbReference>
<dbReference type="EC" id="1.-.-.-" evidence="2"/>
<keyword evidence="3" id="KW-1185">Reference proteome</keyword>
<dbReference type="InterPro" id="IPR020843">
    <property type="entry name" value="ER"/>
</dbReference>
<dbReference type="Pfam" id="PF08240">
    <property type="entry name" value="ADH_N"/>
    <property type="match status" value="1"/>
</dbReference>
<dbReference type="SUPFAM" id="SSF51735">
    <property type="entry name" value="NAD(P)-binding Rossmann-fold domains"/>
    <property type="match status" value="1"/>
</dbReference>
<protein>
    <submittedName>
        <fullName evidence="2">NADP-dependent oxidoreductase</fullName>
        <ecNumber evidence="2">1.-.-.-</ecNumber>
    </submittedName>
</protein>
<organism evidence="2 3">
    <name type="scientific">Streptomyces sp. 900116325</name>
    <dbReference type="NCBI Taxonomy" id="3154295"/>
    <lineage>
        <taxon>Bacteria</taxon>
        <taxon>Bacillati</taxon>
        <taxon>Actinomycetota</taxon>
        <taxon>Actinomycetes</taxon>
        <taxon>Kitasatosporales</taxon>
        <taxon>Streptomycetaceae</taxon>
        <taxon>Streptomyces</taxon>
    </lineage>
</organism>
<evidence type="ECO:0000313" key="3">
    <source>
        <dbReference type="Proteomes" id="UP001550044"/>
    </source>
</evidence>
<dbReference type="Pfam" id="PF13602">
    <property type="entry name" value="ADH_zinc_N_2"/>
    <property type="match status" value="1"/>
</dbReference>
<comment type="caution">
    <text evidence="2">The sequence shown here is derived from an EMBL/GenBank/DDBJ whole genome shotgun (WGS) entry which is preliminary data.</text>
</comment>
<dbReference type="InterPro" id="IPR036291">
    <property type="entry name" value="NAD(P)-bd_dom_sf"/>
</dbReference>
<keyword evidence="2" id="KW-0560">Oxidoreductase</keyword>
<dbReference type="InterPro" id="IPR013154">
    <property type="entry name" value="ADH-like_N"/>
</dbReference>
<dbReference type="Proteomes" id="UP001550044">
    <property type="component" value="Unassembled WGS sequence"/>
</dbReference>
<name>A0ABV2UJD7_9ACTN</name>
<evidence type="ECO:0000259" key="1">
    <source>
        <dbReference type="SMART" id="SM00829"/>
    </source>
</evidence>
<gene>
    <name evidence="2" type="ORF">ABZV61_35530</name>
</gene>
<dbReference type="PANTHER" id="PTHR44013:SF1">
    <property type="entry name" value="ZINC-TYPE ALCOHOL DEHYDROGENASE-LIKE PROTEIN C16A3.02C"/>
    <property type="match status" value="1"/>
</dbReference>
<dbReference type="InterPro" id="IPR052733">
    <property type="entry name" value="Chloroplast_QOR"/>
</dbReference>
<dbReference type="RefSeq" id="WP_356712497.1">
    <property type="nucleotide sequence ID" value="NZ_JBEXIP010000047.1"/>
</dbReference>
<dbReference type="CDD" id="cd05289">
    <property type="entry name" value="MDR_like_2"/>
    <property type="match status" value="1"/>
</dbReference>
<dbReference type="Gene3D" id="3.90.180.10">
    <property type="entry name" value="Medium-chain alcohol dehydrogenases, catalytic domain"/>
    <property type="match status" value="1"/>
</dbReference>
<dbReference type="PANTHER" id="PTHR44013">
    <property type="entry name" value="ZINC-TYPE ALCOHOL DEHYDROGENASE-LIKE PROTEIN C16A3.02C"/>
    <property type="match status" value="1"/>
</dbReference>
<dbReference type="EMBL" id="JBEXIP010000047">
    <property type="protein sequence ID" value="MET8437970.1"/>
    <property type="molecule type" value="Genomic_DNA"/>
</dbReference>
<reference evidence="2 3" key="1">
    <citation type="submission" date="2024-06" db="EMBL/GenBank/DDBJ databases">
        <title>The Natural Products Discovery Center: Release of the First 8490 Sequenced Strains for Exploring Actinobacteria Biosynthetic Diversity.</title>
        <authorList>
            <person name="Kalkreuter E."/>
            <person name="Kautsar S.A."/>
            <person name="Yang D."/>
            <person name="Bader C.D."/>
            <person name="Teijaro C.N."/>
            <person name="Fluegel L."/>
            <person name="Davis C.M."/>
            <person name="Simpson J.R."/>
            <person name="Lauterbach L."/>
            <person name="Steele A.D."/>
            <person name="Gui C."/>
            <person name="Meng S."/>
            <person name="Li G."/>
            <person name="Viehrig K."/>
            <person name="Ye F."/>
            <person name="Su P."/>
            <person name="Kiefer A.F."/>
            <person name="Nichols A."/>
            <person name="Cepeda A.J."/>
            <person name="Yan W."/>
            <person name="Fan B."/>
            <person name="Jiang Y."/>
            <person name="Adhikari A."/>
            <person name="Zheng C.-J."/>
            <person name="Schuster L."/>
            <person name="Cowan T.M."/>
            <person name="Smanski M.J."/>
            <person name="Chevrette M.G."/>
            <person name="De Carvalho L.P.S."/>
            <person name="Shen B."/>
        </authorList>
    </citation>
    <scope>NUCLEOTIDE SEQUENCE [LARGE SCALE GENOMIC DNA]</scope>
    <source>
        <strain evidence="2 3">NPDC005137</strain>
    </source>
</reference>
<proteinExistence type="predicted"/>
<evidence type="ECO:0000313" key="2">
    <source>
        <dbReference type="EMBL" id="MET8437970.1"/>
    </source>
</evidence>
<accession>A0ABV2UJD7</accession>
<feature type="domain" description="Enoyl reductase (ER)" evidence="1">
    <location>
        <begin position="8"/>
        <end position="312"/>
    </location>
</feature>
<sequence length="315" mass="30905">MRAVVLNEVPSSPAVAEVATPRPQAGEVLVKVTASSVNGIDAATAAGFLQGVMEHRFPLVLGKDFAGTVEALGEGVEGYAVGDAVFGVVMKPYLGTGSLAEYVTVPAAYGLARIPQGLSVTDAGALGVAGATAFDSLAALDVAEGETVLVSGATGGVGALAVQLAAARGARVIATARPGAGTDFVTGLSGGEVQVVDFTGDLAAQVRALAPEGVDAVMHLAGDGAALAGLLRPGGRIASPVGLTKDAVADSGVTDVTVHSIMADPNARTLDALAGQVVSGALRVPVAATYPLAQAPEAFAAFVSGKLGKLAVTLS</sequence>
<dbReference type="SUPFAM" id="SSF50129">
    <property type="entry name" value="GroES-like"/>
    <property type="match status" value="1"/>
</dbReference>